<dbReference type="VEuPathDB" id="FungiDB:KRP23_14579"/>
<evidence type="ECO:0000256" key="2">
    <source>
        <dbReference type="ARBA" id="ARBA00022801"/>
    </source>
</evidence>
<sequence length="2478" mass="273726">MATSASDAVPQWEQLPHAFARLADGICLHYVDTGASASSTSVPVVLLHGWPDVGFGWRHQLAALAAKYRVIVPDMRGFGQSSAPAEASAYGSKNVTSDLAKLLDVLQIDKAVFIGHDYGATMSWRMCLYYPERVAAVCSVDIPYYPPSDQCTDFAYLKLLGESETTAQKLAKAPKRFFNAVFHHTTEIPGDLARLIENVENGSDARYTEPSALLSGDELEYYVRQVSRTAGGFMGGCRYYGQWQRDFEAELTLPREIPHETLFIATTRSKGDDPAQQQMAPGMSQLIPKLETKVVHEAGHWVLWEKKGEITTMLLAWLERVNTIWLYHHSGVSTPQYDGMDSAPPAAGLGGRSAQPPPRFVPPSDRFSSLCAQTTRRLRSTAHMGVLVLRESEMVSSVEGAAMLVTQWSDILSRGLQATQDELAERLLSCILRLQDDEQSLESLRFLIERGALPLLVQYAAWNKPTQPKRLQELVQSLTKLLEAAAENAQLELELSLLTLAQALAHLMQQDEDVVSFVDLLQLGDALMKVQQLARKKLEEGADSSRALVVHRSELTELEPLSVAESCTALVALCSPEMPDSMKKFGLWALSAFIQAANREDLSAIHAQQLEAALGTTFATMLLELPRTSDDGDLQLQAATVLDSSRCLRTLTASPQGRRYVCESSSAEEYEASTEFGWVDILTAWSANSDHQVRENAIASLVYLAEQHEPSPVGMVPEEEIRSKQEHILQAWLTNMLQQIRLLSGGELLAVKQMEEIAHVSNELTPGNERVLFNPAVVDAELVQQGVVPLVALLSATSTATPALHTQCARVLANLVATYCLDIDPKSSALSIEPARPVVTSDHIDIANKLEQTASGKHFLAEIRRWRSCEDPMQRSNYFRVVHNLRAYDEVVATGRLVSDVYCEGVHPIVSQSDTDSMGKAGDATPAPVIDVVFVHGLRGHPFGTWRTDMGNKLEGNNAIWPDVLLANDLQRHNVPARLVTLGYEAGMVSWSSPWPSLTLQERGRVMLSALYAANIGRDRHHPGAPARPVVFITHSMGGLLTKKMLLLEREQHDRSGLADSTTGVVFLAVPHFGSDLAKGVRSESIRKLIQTHPAIENLGADPSGRLKDLNDRFKQLGIDCLSVGEERAAPVALGLSAVVVKPNSADPGTGRFYVLPDSDHMTICKAKSRDEPLTSSSMLLARQVAHSTSATMGCTSSNMRRTASRLDKAEEAMPASPSSSSSLSDAPVILESPTSTTGYRQMSTKIATPPSLQPPRRHLHRRRRREPHLDHHLSDRLEMLARYLQRASKTDCQEALHAQAQYAIDELLDNIHSFFSGYESEKRPLWRLAQTGRVVQQVESFHRMLDAITARCGLAVVAPSGAGASLPRWQARWRRMRAERLVFFRSYLEDHAAAAVSYSRVREPSDQLELLTLLKHDAQKFDTLLTADELELLERTFTFVATCCSNSMNLDTELHMMSLPEWFVAPYERTKQQLKWQRAAVAVRKAPRTKNSRDCFTLASDDGFPLWRALHEAALALRYLHERRVGLDALSCADLVLFRSGDRDAVMLAGFNVRQMKSALESSSVFGSKKNIEDDQDPLLEDDENDVGVDEVDTIHQQHEERSNSKTWREESSEGAPKKYWQAPELLSRGAMGPTDASDVFALGMCVVEAFSGGHNAQEDNNRRLNGIPSRPAALGDAWQWALVERMCSSEPKDRPSLTEVLASFQVFAEDEENANADFSISKRRKKSRHHFLRQTQPLATSASIACALSEVQAWCDEASESSTLNYQLYERLDDVAARLETMNADDAISHLPMLAALVLRCRDLLQRHVNENPLLRLAATRQVINMNLELHGELDILMDTLGLHRSGASIHSWKSQQASYCEQLWKRMRLSLTMDSQTLSGLLDGEQELSLLGALLSFEAKKRSSSYSVQDLELLQTSLVKVEETYQIMMPGPAPGFRTTESKSILALPTWFVPPYEVVFNELDTFSRGAFGSVHFGKWMGSDVVVKKMLTPEEHGVVIPLRSRRGAKSNAKEPAQDPYKRFLDDMSVWSDLKHPNVLKLFGACHVGPHQFFLCEYAPQGSIDSYVASKSTDDRGVFARRVLHETALGLHYLHTQNVIHADLRCSNILVDARGHVKLTDFGVSSLKNRERLDDATVDGDNIAGSACRWMAPECLSGKTATSASNVYSFAMCAIEVASGELPWGWEMTDAAVRSKVRKGLLPPRPANFFSDSEWNLIEPAEECVVEEGFDYVGNDLFSLHATNALECCSQCRTFVKAGCRAYSWTDFEGGTCWLKKGRGAIAVKAHVKSGTIASFRFADTCVLEHGIGYEDNDLVSVKANEAVSSEVYAVEPTCGLEFDVEYAGNDIGNAQAAEASDCCSLCEGFGGCRAFSWSEYEGGTCWFKNRKDQVNWETGVKSGQVVANPTAPSCALESGVEYVGNDIGNTSSITAFGCCSVCMKTVGCRAFSWAGLDGGNCYLKSEKEMTQVSERFVSAVV</sequence>
<dbReference type="InterPro" id="IPR000177">
    <property type="entry name" value="Apple"/>
</dbReference>
<comment type="similarity">
    <text evidence="4">Belongs to the AB hydrolase superfamily. Epoxide hydrolase family.</text>
</comment>
<keyword evidence="9" id="KW-1185">Reference proteome</keyword>
<feature type="domain" description="Protein kinase" evidence="6">
    <location>
        <begin position="1355"/>
        <end position="1710"/>
    </location>
</feature>
<feature type="compositionally biased region" description="Polar residues" evidence="5">
    <location>
        <begin position="1191"/>
        <end position="1202"/>
    </location>
</feature>
<dbReference type="Gene3D" id="3.50.4.10">
    <property type="entry name" value="Hepatocyte Growth Factor"/>
    <property type="match status" value="3"/>
</dbReference>
<dbReference type="EnsemblProtists" id="Phyra78968">
    <property type="protein sequence ID" value="Phyra78968"/>
    <property type="gene ID" value="Phyra78968"/>
</dbReference>
<dbReference type="Pfam" id="PF14295">
    <property type="entry name" value="PAN_4"/>
    <property type="match status" value="3"/>
</dbReference>
<dbReference type="InterPro" id="IPR003609">
    <property type="entry name" value="Pan_app"/>
</dbReference>
<keyword evidence="3" id="KW-1015">Disulfide bond</keyword>
<dbReference type="eggNOG" id="KOG4178">
    <property type="taxonomic scope" value="Eukaryota"/>
</dbReference>
<dbReference type="VEuPathDB" id="FungiDB:KRP22_4423"/>
<dbReference type="Gene3D" id="3.40.50.1820">
    <property type="entry name" value="alpha/beta hydrolase"/>
    <property type="match status" value="2"/>
</dbReference>
<dbReference type="VEuPathDB" id="FungiDB:KRP23_14581"/>
<dbReference type="InterPro" id="IPR000639">
    <property type="entry name" value="Epox_hydrolase-like"/>
</dbReference>
<evidence type="ECO:0000259" key="7">
    <source>
        <dbReference type="PROSITE" id="PS50948"/>
    </source>
</evidence>
<dbReference type="InterPro" id="IPR001245">
    <property type="entry name" value="Ser-Thr/Tyr_kinase_cat_dom"/>
</dbReference>
<dbReference type="eggNOG" id="KOG2029">
    <property type="taxonomic scope" value="Eukaryota"/>
</dbReference>
<dbReference type="CDD" id="cd01100">
    <property type="entry name" value="APPLE_Factor_XI_like"/>
    <property type="match status" value="2"/>
</dbReference>
<feature type="compositionally biased region" description="Low complexity" evidence="5">
    <location>
        <begin position="1213"/>
        <end position="1228"/>
    </location>
</feature>
<dbReference type="PROSITE" id="PS50948">
    <property type="entry name" value="PAN"/>
    <property type="match status" value="1"/>
</dbReference>
<dbReference type="GO" id="GO:0016787">
    <property type="term" value="F:hydrolase activity"/>
    <property type="evidence" value="ECO:0000318"/>
    <property type="project" value="GO_Central"/>
</dbReference>
<evidence type="ECO:0000256" key="3">
    <source>
        <dbReference type="ARBA" id="ARBA00023157"/>
    </source>
</evidence>
<dbReference type="PRINTS" id="PR00412">
    <property type="entry name" value="EPOXHYDRLASE"/>
</dbReference>
<keyword evidence="1" id="KW-0677">Repeat</keyword>
<evidence type="ECO:0000256" key="1">
    <source>
        <dbReference type="ARBA" id="ARBA00022737"/>
    </source>
</evidence>
<reference evidence="8" key="2">
    <citation type="submission" date="2015-06" db="UniProtKB">
        <authorList>
            <consortium name="EnsemblProtists"/>
        </authorList>
    </citation>
    <scope>IDENTIFICATION</scope>
    <source>
        <strain evidence="8">Pr102</strain>
    </source>
</reference>
<dbReference type="eggNOG" id="KOG0192">
    <property type="taxonomic scope" value="Eukaryota"/>
</dbReference>
<evidence type="ECO:0000259" key="6">
    <source>
        <dbReference type="PROSITE" id="PS50011"/>
    </source>
</evidence>
<dbReference type="Proteomes" id="UP000005238">
    <property type="component" value="Unassembled WGS sequence"/>
</dbReference>
<dbReference type="PANTHER" id="PTHR43329">
    <property type="entry name" value="EPOXIDE HYDROLASE"/>
    <property type="match status" value="1"/>
</dbReference>
<dbReference type="InterPro" id="IPR011009">
    <property type="entry name" value="Kinase-like_dom_sf"/>
</dbReference>
<dbReference type="Pfam" id="PF07714">
    <property type="entry name" value="PK_Tyr_Ser-Thr"/>
    <property type="match status" value="1"/>
</dbReference>
<dbReference type="InterPro" id="IPR029058">
    <property type="entry name" value="AB_hydrolase_fold"/>
</dbReference>
<dbReference type="InterPro" id="IPR008266">
    <property type="entry name" value="Tyr_kinase_AS"/>
</dbReference>
<dbReference type="SUPFAM" id="SSF53474">
    <property type="entry name" value="alpha/beta-Hydrolases"/>
    <property type="match status" value="2"/>
</dbReference>
<dbReference type="Gene3D" id="1.10.510.10">
    <property type="entry name" value="Transferase(Phosphotransferase) domain 1"/>
    <property type="match status" value="2"/>
</dbReference>
<dbReference type="InterPro" id="IPR000073">
    <property type="entry name" value="AB_hydrolase_1"/>
</dbReference>
<feature type="compositionally biased region" description="Polar residues" evidence="5">
    <location>
        <begin position="1233"/>
        <end position="1247"/>
    </location>
</feature>
<evidence type="ECO:0000256" key="5">
    <source>
        <dbReference type="SAM" id="MobiDB-lite"/>
    </source>
</evidence>
<dbReference type="VEuPathDB" id="FungiDB:KRP23_14580"/>
<dbReference type="GO" id="GO:0005524">
    <property type="term" value="F:ATP binding"/>
    <property type="evidence" value="ECO:0007669"/>
    <property type="project" value="InterPro"/>
</dbReference>
<evidence type="ECO:0000256" key="4">
    <source>
        <dbReference type="ARBA" id="ARBA00038334"/>
    </source>
</evidence>
<proteinExistence type="inferred from homology"/>
<dbReference type="PROSITE" id="PS50011">
    <property type="entry name" value="PROTEIN_KINASE_DOM"/>
    <property type="match status" value="2"/>
</dbReference>
<dbReference type="VEuPathDB" id="FungiDB:KRP22_4424"/>
<dbReference type="InterPro" id="IPR000719">
    <property type="entry name" value="Prot_kinase_dom"/>
</dbReference>
<feature type="domain" description="Protein kinase" evidence="6">
    <location>
        <begin position="1962"/>
        <end position="2256"/>
    </location>
</feature>
<evidence type="ECO:0008006" key="10">
    <source>
        <dbReference type="Google" id="ProtNLM"/>
    </source>
</evidence>
<dbReference type="PROSITE" id="PS00109">
    <property type="entry name" value="PROTEIN_KINASE_TYR"/>
    <property type="match status" value="1"/>
</dbReference>
<dbReference type="SUPFAM" id="SSF48371">
    <property type="entry name" value="ARM repeat"/>
    <property type="match status" value="1"/>
</dbReference>
<name>H3GQA7_PHYRM</name>
<organism evidence="8 9">
    <name type="scientific">Phytophthora ramorum</name>
    <name type="common">Sudden oak death agent</name>
    <dbReference type="NCBI Taxonomy" id="164328"/>
    <lineage>
        <taxon>Eukaryota</taxon>
        <taxon>Sar</taxon>
        <taxon>Stramenopiles</taxon>
        <taxon>Oomycota</taxon>
        <taxon>Peronosporomycetes</taxon>
        <taxon>Peronosporales</taxon>
        <taxon>Peronosporaceae</taxon>
        <taxon>Phytophthora</taxon>
    </lineage>
</organism>
<feature type="domain" description="Apple" evidence="7">
    <location>
        <begin position="2411"/>
        <end position="2478"/>
    </location>
</feature>
<dbReference type="InParanoid" id="H3GQA7"/>
<dbReference type="STRING" id="164328.H3GQA7"/>
<dbReference type="SMART" id="SM00220">
    <property type="entry name" value="S_TKc"/>
    <property type="match status" value="1"/>
</dbReference>
<feature type="compositionally biased region" description="Basic and acidic residues" evidence="5">
    <location>
        <begin position="1598"/>
        <end position="1613"/>
    </location>
</feature>
<dbReference type="Pfam" id="PF00561">
    <property type="entry name" value="Abhydrolase_1"/>
    <property type="match status" value="1"/>
</dbReference>
<evidence type="ECO:0000313" key="9">
    <source>
        <dbReference type="Proteomes" id="UP000005238"/>
    </source>
</evidence>
<dbReference type="SUPFAM" id="SSF56112">
    <property type="entry name" value="Protein kinase-like (PK-like)"/>
    <property type="match status" value="2"/>
</dbReference>
<keyword evidence="2" id="KW-0378">Hydrolase</keyword>
<dbReference type="GO" id="GO:0004672">
    <property type="term" value="F:protein kinase activity"/>
    <property type="evidence" value="ECO:0007669"/>
    <property type="project" value="InterPro"/>
</dbReference>
<dbReference type="HOGENOM" id="CLU_228690_0_0_1"/>
<evidence type="ECO:0000313" key="8">
    <source>
        <dbReference type="EnsemblProtists" id="Phyra78968"/>
    </source>
</evidence>
<reference evidence="9" key="1">
    <citation type="journal article" date="2006" name="Science">
        <title>Phytophthora genome sequences uncover evolutionary origins and mechanisms of pathogenesis.</title>
        <authorList>
            <person name="Tyler B.M."/>
            <person name="Tripathy S."/>
            <person name="Zhang X."/>
            <person name="Dehal P."/>
            <person name="Jiang R.H."/>
            <person name="Aerts A."/>
            <person name="Arredondo F.D."/>
            <person name="Baxter L."/>
            <person name="Bensasson D."/>
            <person name="Beynon J.L."/>
            <person name="Chapman J."/>
            <person name="Damasceno C.M."/>
            <person name="Dorrance A.E."/>
            <person name="Dou D."/>
            <person name="Dickerman A.W."/>
            <person name="Dubchak I.L."/>
            <person name="Garbelotto M."/>
            <person name="Gijzen M."/>
            <person name="Gordon S.G."/>
            <person name="Govers F."/>
            <person name="Grunwald N.J."/>
            <person name="Huang W."/>
            <person name="Ivors K.L."/>
            <person name="Jones R.W."/>
            <person name="Kamoun S."/>
            <person name="Krampis K."/>
            <person name="Lamour K.H."/>
            <person name="Lee M.K."/>
            <person name="McDonald W.H."/>
            <person name="Medina M."/>
            <person name="Meijer H.J."/>
            <person name="Nordberg E.K."/>
            <person name="Maclean D.J."/>
            <person name="Ospina-Giraldo M.D."/>
            <person name="Morris P.F."/>
            <person name="Phuntumart V."/>
            <person name="Putnam N.H."/>
            <person name="Rash S."/>
            <person name="Rose J.K."/>
            <person name="Sakihama Y."/>
            <person name="Salamov A.A."/>
            <person name="Savidor A."/>
            <person name="Scheuring C.F."/>
            <person name="Smith B.M."/>
            <person name="Sobral B.W."/>
            <person name="Terry A."/>
            <person name="Torto-Alalibo T.A."/>
            <person name="Win J."/>
            <person name="Xu Z."/>
            <person name="Zhang H."/>
            <person name="Grigoriev I.V."/>
            <person name="Rokhsar D.S."/>
            <person name="Boore J.L."/>
        </authorList>
    </citation>
    <scope>NUCLEOTIDE SEQUENCE [LARGE SCALE GENOMIC DNA]</scope>
    <source>
        <strain evidence="9">Pr102</strain>
    </source>
</reference>
<dbReference type="GO" id="GO:0005576">
    <property type="term" value="C:extracellular region"/>
    <property type="evidence" value="ECO:0007669"/>
    <property type="project" value="InterPro"/>
</dbReference>
<dbReference type="VEuPathDB" id="FungiDB:KRP22_4425"/>
<feature type="region of interest" description="Disordered" evidence="5">
    <location>
        <begin position="1191"/>
        <end position="1273"/>
    </location>
</feature>
<dbReference type="InterPro" id="IPR016024">
    <property type="entry name" value="ARM-type_fold"/>
</dbReference>
<dbReference type="SMART" id="SM00223">
    <property type="entry name" value="APPLE"/>
    <property type="match status" value="2"/>
</dbReference>
<dbReference type="EMBL" id="DS566033">
    <property type="status" value="NOT_ANNOTATED_CDS"/>
    <property type="molecule type" value="Genomic_DNA"/>
</dbReference>
<feature type="compositionally biased region" description="Basic residues" evidence="5">
    <location>
        <begin position="1256"/>
        <end position="1267"/>
    </location>
</feature>
<dbReference type="FunFam" id="1.10.510.10:FF:001925">
    <property type="entry name" value="Uncharacterized protein"/>
    <property type="match status" value="1"/>
</dbReference>
<dbReference type="GO" id="GO:0006508">
    <property type="term" value="P:proteolysis"/>
    <property type="evidence" value="ECO:0007669"/>
    <property type="project" value="InterPro"/>
</dbReference>
<feature type="region of interest" description="Disordered" evidence="5">
    <location>
        <begin position="1598"/>
        <end position="1618"/>
    </location>
</feature>
<accession>H3GQA7</accession>
<protein>
    <recommendedName>
        <fullName evidence="10">Protein kinase domain-containing protein</fullName>
    </recommendedName>
</protein>